<evidence type="ECO:0000313" key="1">
    <source>
        <dbReference type="EMBL" id="GAF87238.1"/>
    </source>
</evidence>
<feature type="non-terminal residue" evidence="1">
    <location>
        <position position="281"/>
    </location>
</feature>
<dbReference type="AlphaFoldDB" id="X0T192"/>
<comment type="caution">
    <text evidence="1">The sequence shown here is derived from an EMBL/GenBank/DDBJ whole genome shotgun (WGS) entry which is preliminary data.</text>
</comment>
<accession>X0T192</accession>
<proteinExistence type="predicted"/>
<feature type="non-terminal residue" evidence="1">
    <location>
        <position position="1"/>
    </location>
</feature>
<reference evidence="1" key="1">
    <citation type="journal article" date="2014" name="Front. Microbiol.">
        <title>High frequency of phylogenetically diverse reductive dehalogenase-homologous genes in deep subseafloor sedimentary metagenomes.</title>
        <authorList>
            <person name="Kawai M."/>
            <person name="Futagami T."/>
            <person name="Toyoda A."/>
            <person name="Takaki Y."/>
            <person name="Nishi S."/>
            <person name="Hori S."/>
            <person name="Arai W."/>
            <person name="Tsubouchi T."/>
            <person name="Morono Y."/>
            <person name="Uchiyama I."/>
            <person name="Ito T."/>
            <person name="Fujiyama A."/>
            <person name="Inagaki F."/>
            <person name="Takami H."/>
        </authorList>
    </citation>
    <scope>NUCLEOTIDE SEQUENCE</scope>
    <source>
        <strain evidence="1">Expedition CK06-06</strain>
    </source>
</reference>
<sequence>VDNSGSMGGEQTTLALSVDVLVAALEAADADYRIGITTSDSGNPWCPSGATTPEAGNLVLSSCKARINDFISNNGESDVTDIACNDICTLSPAELEIQPTTTDFDDTPSQRPWVQNLDGQTNLPPGTDVAQALRCFLPQGINGCGFESQLESMYLALVRSQDLSEANYGFIRSDAVLAVVLVSDEVDCSYNKSFGQIFEADGNKVFWSDPASPFPTSAVCWNAGVTCTGDPSNYASCDPANKDVDGNQGVDDADAVLHPVSRYVGLLDALEQEKQSLNSDR</sequence>
<gene>
    <name evidence="1" type="ORF">S01H1_27051</name>
</gene>
<name>X0T192_9ZZZZ</name>
<organism evidence="1">
    <name type="scientific">marine sediment metagenome</name>
    <dbReference type="NCBI Taxonomy" id="412755"/>
    <lineage>
        <taxon>unclassified sequences</taxon>
        <taxon>metagenomes</taxon>
        <taxon>ecological metagenomes</taxon>
    </lineage>
</organism>
<protein>
    <submittedName>
        <fullName evidence="1">Uncharacterized protein</fullName>
    </submittedName>
</protein>
<dbReference type="EMBL" id="BARS01016434">
    <property type="protein sequence ID" value="GAF87238.1"/>
    <property type="molecule type" value="Genomic_DNA"/>
</dbReference>